<proteinExistence type="predicted"/>
<evidence type="ECO:0000256" key="4">
    <source>
        <dbReference type="ARBA" id="ARBA00022729"/>
    </source>
</evidence>
<evidence type="ECO:0000256" key="1">
    <source>
        <dbReference type="ARBA" id="ARBA00004589"/>
    </source>
</evidence>
<keyword evidence="8" id="KW-0449">Lipoprotein</keyword>
<dbReference type="PANTHER" id="PTHR33562:SF30">
    <property type="entry name" value="LD40063P"/>
    <property type="match status" value="1"/>
</dbReference>
<name>A0A1B0AUN5_9MUSC</name>
<dbReference type="InterPro" id="IPR050975">
    <property type="entry name" value="Sleep_regulator"/>
</dbReference>
<keyword evidence="11" id="KW-1185">Reference proteome</keyword>
<dbReference type="EnsemblMetazoa" id="GPPI009302-RA">
    <property type="protein sequence ID" value="GPPI009302-PA"/>
    <property type="gene ID" value="GPPI009302"/>
</dbReference>
<evidence type="ECO:0000313" key="10">
    <source>
        <dbReference type="EnsemblMetazoa" id="GPPI009302-PA"/>
    </source>
</evidence>
<dbReference type="Proteomes" id="UP000092460">
    <property type="component" value="Unassembled WGS sequence"/>
</dbReference>
<keyword evidence="4 9" id="KW-0732">Signal</keyword>
<dbReference type="VEuPathDB" id="VectorBase:GPPI009302"/>
<dbReference type="PANTHER" id="PTHR33562">
    <property type="entry name" value="ATILLA, ISOFORM B-RELATED-RELATED"/>
    <property type="match status" value="1"/>
</dbReference>
<dbReference type="CDD" id="cd23593">
    <property type="entry name" value="TFP_LU_ECD_Twit"/>
    <property type="match status" value="1"/>
</dbReference>
<keyword evidence="2" id="KW-0336">GPI-anchor</keyword>
<keyword evidence="7" id="KW-0325">Glycoprotein</keyword>
<sequence>MSKFVKAVIVASFLLTIVCKSPGAGYKHLQCWHCSSDTNGAEDFCDTEFKESNIPTDLLAERNLSVIRVCNSTIHSEHERAVCRKTIEEMNGKTVTKRFCYYTNKSDPLDHCNTEIIEKNVRRIFCQDCLSDKCNAAHKHDLNKMAATSITLIIAKIFLA</sequence>
<comment type="subcellular location">
    <subcellularLocation>
        <location evidence="1">Membrane</location>
        <topology evidence="1">Lipid-anchor</topology>
        <topology evidence="1">GPI-anchor</topology>
    </subcellularLocation>
</comment>
<feature type="chain" id="PRO_5008404172" description="Protein sleepless" evidence="9">
    <location>
        <begin position="20"/>
        <end position="160"/>
    </location>
</feature>
<protein>
    <recommendedName>
        <fullName evidence="12">Protein sleepless</fullName>
    </recommendedName>
</protein>
<evidence type="ECO:0000256" key="8">
    <source>
        <dbReference type="ARBA" id="ARBA00023288"/>
    </source>
</evidence>
<keyword evidence="5" id="KW-1133">Transmembrane helix</keyword>
<evidence type="ECO:0000256" key="7">
    <source>
        <dbReference type="ARBA" id="ARBA00023180"/>
    </source>
</evidence>
<keyword evidence="6" id="KW-0472">Membrane</keyword>
<accession>A0A1B0AUN5</accession>
<evidence type="ECO:0008006" key="12">
    <source>
        <dbReference type="Google" id="ProtNLM"/>
    </source>
</evidence>
<feature type="signal peptide" evidence="9">
    <location>
        <begin position="1"/>
        <end position="19"/>
    </location>
</feature>
<evidence type="ECO:0000256" key="9">
    <source>
        <dbReference type="SAM" id="SignalP"/>
    </source>
</evidence>
<keyword evidence="3" id="KW-0812">Transmembrane</keyword>
<evidence type="ECO:0000256" key="5">
    <source>
        <dbReference type="ARBA" id="ARBA00022989"/>
    </source>
</evidence>
<evidence type="ECO:0000256" key="3">
    <source>
        <dbReference type="ARBA" id="ARBA00022692"/>
    </source>
</evidence>
<evidence type="ECO:0000256" key="6">
    <source>
        <dbReference type="ARBA" id="ARBA00023136"/>
    </source>
</evidence>
<evidence type="ECO:0000256" key="2">
    <source>
        <dbReference type="ARBA" id="ARBA00022622"/>
    </source>
</evidence>
<dbReference type="AlphaFoldDB" id="A0A1B0AUN5"/>
<reference evidence="10" key="2">
    <citation type="submission" date="2020-05" db="UniProtKB">
        <authorList>
            <consortium name="EnsemblMetazoa"/>
        </authorList>
    </citation>
    <scope>IDENTIFICATION</scope>
    <source>
        <strain evidence="10">IAEA</strain>
    </source>
</reference>
<evidence type="ECO:0000313" key="11">
    <source>
        <dbReference type="Proteomes" id="UP000092460"/>
    </source>
</evidence>
<dbReference type="GO" id="GO:0098552">
    <property type="term" value="C:side of membrane"/>
    <property type="evidence" value="ECO:0007669"/>
    <property type="project" value="UniProtKB-KW"/>
</dbReference>
<reference evidence="11" key="1">
    <citation type="submission" date="2015-01" db="EMBL/GenBank/DDBJ databases">
        <authorList>
            <person name="Aksoy S."/>
            <person name="Warren W."/>
            <person name="Wilson R.K."/>
        </authorList>
    </citation>
    <scope>NUCLEOTIDE SEQUENCE [LARGE SCALE GENOMIC DNA]</scope>
    <source>
        <strain evidence="11">IAEA</strain>
    </source>
</reference>
<dbReference type="EMBL" id="JXJN01003689">
    <property type="status" value="NOT_ANNOTATED_CDS"/>
    <property type="molecule type" value="Genomic_DNA"/>
</dbReference>
<organism evidence="10 11">
    <name type="scientific">Glossina palpalis gambiensis</name>
    <dbReference type="NCBI Taxonomy" id="67801"/>
    <lineage>
        <taxon>Eukaryota</taxon>
        <taxon>Metazoa</taxon>
        <taxon>Ecdysozoa</taxon>
        <taxon>Arthropoda</taxon>
        <taxon>Hexapoda</taxon>
        <taxon>Insecta</taxon>
        <taxon>Pterygota</taxon>
        <taxon>Neoptera</taxon>
        <taxon>Endopterygota</taxon>
        <taxon>Diptera</taxon>
        <taxon>Brachycera</taxon>
        <taxon>Muscomorpha</taxon>
        <taxon>Hippoboscoidea</taxon>
        <taxon>Glossinidae</taxon>
        <taxon>Glossina</taxon>
    </lineage>
</organism>